<feature type="disulfide bond" evidence="18">
    <location>
        <begin position="369"/>
        <end position="379"/>
    </location>
</feature>
<keyword evidence="9" id="KW-0946">Virion</keyword>
<name>A0AAU7E3E8_9MONO</name>
<keyword evidence="18" id="KW-1015">Disulfide bond</keyword>
<evidence type="ECO:0000256" key="12">
    <source>
        <dbReference type="ARBA" id="ARBA00022968"/>
    </source>
</evidence>
<dbReference type="EMBL" id="PP712035">
    <property type="protein sequence ID" value="XBH24212.1"/>
    <property type="molecule type" value="Viral_cRNA"/>
</dbReference>
<evidence type="ECO:0000256" key="3">
    <source>
        <dbReference type="ARBA" id="ARBA00007701"/>
    </source>
</evidence>
<dbReference type="SUPFAM" id="SSF50939">
    <property type="entry name" value="Sialidases"/>
    <property type="match status" value="1"/>
</dbReference>
<keyword evidence="7 20" id="KW-0812">Transmembrane</keyword>
<reference evidence="21" key="2">
    <citation type="submission" date="2024-02" db="EMBL/GenBank/DDBJ databases">
        <authorList>
            <person name="Hu B."/>
        </authorList>
    </citation>
    <scope>NUCLEOTIDE SEQUENCE</scope>
    <source>
        <strain evidence="21">10A/Kenya/BAT1838/2015</strain>
    </source>
</reference>
<evidence type="ECO:0000256" key="16">
    <source>
        <dbReference type="ARBA" id="ARBA00023296"/>
    </source>
</evidence>
<dbReference type="PIRSF" id="PIRSF001072">
    <property type="entry name" value="Hemagglut-neuramid_paramyxoV"/>
    <property type="match status" value="1"/>
</dbReference>
<evidence type="ECO:0000256" key="18">
    <source>
        <dbReference type="PIRSR" id="PIRSR001072-2"/>
    </source>
</evidence>
<evidence type="ECO:0000256" key="20">
    <source>
        <dbReference type="SAM" id="Phobius"/>
    </source>
</evidence>
<dbReference type="GO" id="GO:0046718">
    <property type="term" value="P:symbiont entry into host cell"/>
    <property type="evidence" value="ECO:0007669"/>
    <property type="project" value="UniProtKB-KW"/>
</dbReference>
<keyword evidence="14 20" id="KW-0472">Membrane</keyword>
<keyword evidence="6" id="KW-0945">Host-virus interaction</keyword>
<evidence type="ECO:0000256" key="14">
    <source>
        <dbReference type="ARBA" id="ARBA00023136"/>
    </source>
</evidence>
<feature type="disulfide bond" evidence="18">
    <location>
        <begin position="452"/>
        <end position="462"/>
    </location>
</feature>
<feature type="disulfide bond" evidence="18">
    <location>
        <begin position="231"/>
        <end position="244"/>
    </location>
</feature>
<feature type="glycosylation site" description="N-linked (GlcNAc...) asparagine; by host" evidence="17">
    <location>
        <position position="271"/>
    </location>
</feature>
<dbReference type="GO" id="GO:0046789">
    <property type="term" value="F:host cell surface receptor binding"/>
    <property type="evidence" value="ECO:0007669"/>
    <property type="project" value="InterPro"/>
</dbReference>
<evidence type="ECO:0000256" key="15">
    <source>
        <dbReference type="ARBA" id="ARBA00023180"/>
    </source>
</evidence>
<feature type="disulfide bond" evidence="18">
    <location>
        <begin position="534"/>
        <end position="545"/>
    </location>
</feature>
<evidence type="ECO:0000256" key="6">
    <source>
        <dbReference type="ARBA" id="ARBA00022581"/>
    </source>
</evidence>
<evidence type="ECO:0000256" key="9">
    <source>
        <dbReference type="ARBA" id="ARBA00022844"/>
    </source>
</evidence>
<evidence type="ECO:0000256" key="5">
    <source>
        <dbReference type="ARBA" id="ARBA00022546"/>
    </source>
</evidence>
<keyword evidence="10" id="KW-1043">Host membrane</keyword>
<evidence type="ECO:0000256" key="1">
    <source>
        <dbReference type="ARBA" id="ARBA00004208"/>
    </source>
</evidence>
<feature type="disulfide bond" evidence="18">
    <location>
        <begin position="179"/>
        <end position="240"/>
    </location>
</feature>
<keyword evidence="15" id="KW-0325">Glycoprotein</keyword>
<evidence type="ECO:0000256" key="4">
    <source>
        <dbReference type="ARBA" id="ARBA00022511"/>
    </source>
</evidence>
<dbReference type="GO" id="GO:0020002">
    <property type="term" value="C:host cell plasma membrane"/>
    <property type="evidence" value="ECO:0007669"/>
    <property type="project" value="UniProtKB-SubCell"/>
</dbReference>
<comment type="similarity">
    <text evidence="3 19">Belongs to the paramyxoviruses hemagglutinin-neuraminidase family.</text>
</comment>
<dbReference type="Pfam" id="PF00423">
    <property type="entry name" value="HN"/>
    <property type="match status" value="1"/>
</dbReference>
<evidence type="ECO:0000313" key="21">
    <source>
        <dbReference type="EMBL" id="XBH24212.1"/>
    </source>
</evidence>
<keyword evidence="5 19" id="KW-0348">Hemagglutinin</keyword>
<evidence type="ECO:0000256" key="10">
    <source>
        <dbReference type="ARBA" id="ARBA00022870"/>
    </source>
</evidence>
<dbReference type="Gene3D" id="1.20.5.110">
    <property type="match status" value="1"/>
</dbReference>
<keyword evidence="13 20" id="KW-1133">Transmembrane helix</keyword>
<dbReference type="InterPro" id="IPR000665">
    <property type="entry name" value="Hemagglutn/HN"/>
</dbReference>
<dbReference type="Gene3D" id="2.120.10.10">
    <property type="match status" value="1"/>
</dbReference>
<keyword evidence="8" id="KW-1161">Viral attachment to host cell</keyword>
<feature type="disulfide bond" evidence="18">
    <location>
        <begin position="165"/>
        <end position="189"/>
    </location>
</feature>
<comment type="subcellular location">
    <subcellularLocation>
        <location evidence="2">Host cell membrane</location>
        <topology evidence="2">Single-pass type II membrane protein</topology>
    </subcellularLocation>
    <subcellularLocation>
        <location evidence="1">Virion membrane</location>
        <topology evidence="1">Single-pass type II membrane protein</topology>
    </subcellularLocation>
</comment>
<accession>A0AAU7E3E8</accession>
<feature type="transmembrane region" description="Helical" evidence="20">
    <location>
        <begin position="18"/>
        <end position="40"/>
    </location>
</feature>
<keyword evidence="11 19" id="KW-0261">Viral envelope protein</keyword>
<proteinExistence type="inferred from homology"/>
<evidence type="ECO:0000256" key="8">
    <source>
        <dbReference type="ARBA" id="ARBA00022804"/>
    </source>
</evidence>
<evidence type="ECO:0000256" key="11">
    <source>
        <dbReference type="ARBA" id="ARBA00022879"/>
    </source>
</evidence>
<dbReference type="GO" id="GO:0055036">
    <property type="term" value="C:virion membrane"/>
    <property type="evidence" value="ECO:0007669"/>
    <property type="project" value="UniProtKB-SubCell"/>
</dbReference>
<organism evidence="21">
    <name type="scientific">Rousettus bat paramyxovirus</name>
    <dbReference type="NCBI Taxonomy" id="3141904"/>
    <lineage>
        <taxon>Viruses</taxon>
        <taxon>Riboviria</taxon>
        <taxon>Orthornavirae</taxon>
        <taxon>Negarnaviricota</taxon>
        <taxon>Haploviricotina</taxon>
        <taxon>Monjiviricetes</taxon>
        <taxon>Mononegavirales</taxon>
        <taxon>Paramyxoviridae</taxon>
    </lineage>
</organism>
<protein>
    <submittedName>
        <fullName evidence="21">Hemagglutinin-neuraminidase</fullName>
    </submittedName>
</protein>
<dbReference type="InterPro" id="IPR016285">
    <property type="entry name" value="Hemagglutn-neuramid"/>
</dbReference>
<dbReference type="GO" id="GO:0019031">
    <property type="term" value="C:viral envelope"/>
    <property type="evidence" value="ECO:0007669"/>
    <property type="project" value="UniProtKB-KW"/>
</dbReference>
<dbReference type="InterPro" id="IPR036278">
    <property type="entry name" value="Sialidase_sf"/>
</dbReference>
<evidence type="ECO:0000256" key="7">
    <source>
        <dbReference type="ARBA" id="ARBA00022692"/>
    </source>
</evidence>
<dbReference type="GO" id="GO:0004308">
    <property type="term" value="F:exo-alpha-sialidase activity"/>
    <property type="evidence" value="ECO:0007669"/>
    <property type="project" value="InterPro"/>
</dbReference>
<dbReference type="GO" id="GO:0019062">
    <property type="term" value="P:virion attachment to host cell"/>
    <property type="evidence" value="ECO:0007669"/>
    <property type="project" value="UniProtKB-KW"/>
</dbReference>
<evidence type="ECO:0000256" key="2">
    <source>
        <dbReference type="ARBA" id="ARBA00004336"/>
    </source>
</evidence>
<evidence type="ECO:0000256" key="17">
    <source>
        <dbReference type="PIRSR" id="PIRSR001072-1"/>
    </source>
</evidence>
<keyword evidence="4" id="KW-1032">Host cell membrane</keyword>
<dbReference type="CDD" id="cd15469">
    <property type="entry name" value="HN"/>
    <property type="match status" value="1"/>
</dbReference>
<evidence type="ECO:0000256" key="13">
    <source>
        <dbReference type="ARBA" id="ARBA00022989"/>
    </source>
</evidence>
<sequence>MGHDQDDNPATSKRTCRMVFRTITLLFLATLIALTIAILVEVTHTQPSNPDQSNTDEYAGPLKNILTAVNSAIQLLNQILYNAAIAIPLKIDSTESVILAAIRDLQFSGQSAANCSSQASLLNDAKYINGINQYILPYNYAGNPGLGPLLNIPSFIPSATAPGGCTRIPSFSLVKTHWCYTHNVILNGCADSKSSNQYVSMGIIEQSSAEFPIFRTMKTLYLSDGINRKSCSIIAIPGGCSLYCYVATKTEQEDYAASIPSELRLTFYYFNDTLVERVLSIPNITGNWATVNPAAGSGVYHMGYLAFPVYGGLIQNSPLWTEQQGNFFYPKNPSKSCLGTQQQLTNLAQSSYTLPYFSNRLIQSAILICPLNDQQTDQCSVVMFNNSQVMMGAEGRLYSIGQDLYYYQRGSSWWPASLLYKINTDFSQGIPPLISAQWVQSYLVPRPGSSPCTATNFCPAVCITGVYADVWPLNEPFPTQLNNQNPGYVFAGAFLWADSSRVNPTFYISGASQFKNTSGFPDSNQKAAYTTTTCFQNTGSKKVYCLSIIEMGDSLMGEFQIIPFLREVLI</sequence>
<keyword evidence="16" id="KW-1160">Virus entry into host cell</keyword>
<evidence type="ECO:0000256" key="19">
    <source>
        <dbReference type="RuleBase" id="RU004216"/>
    </source>
</evidence>
<reference evidence="21" key="1">
    <citation type="journal article" date="2024" name="Microbiome">
        <title>Substantial viral diversity in bats and rodents from East Africa: insights into evolution, recombination, and cocirculation.</title>
        <authorList>
            <person name="Wang D."/>
            <person name="Yang X."/>
            <person name="Ren Z."/>
            <person name="Hu B."/>
            <person name="Zhao H."/>
            <person name="Yang K."/>
            <person name="Shi P."/>
            <person name="Zhang Z."/>
            <person name="Feng Q."/>
            <person name="Nawenja C.V."/>
            <person name="Obanda V."/>
            <person name="Robert K."/>
            <person name="Nalikka B."/>
            <person name="Waruhiu C.N."/>
            <person name="Ochola G.O."/>
            <person name="Onyuok S.O."/>
            <person name="Ochieng H."/>
            <person name="Li B."/>
            <person name="Zhu Y."/>
            <person name="Si H."/>
            <person name="Yin J."/>
            <person name="Kristiansen K."/>
            <person name="Jin X."/>
            <person name="Xu X."/>
            <person name="Xiao M."/>
            <person name="Agwanda B."/>
            <person name="Ommeh S."/>
            <person name="Li J."/>
            <person name="Shi Z.L."/>
        </authorList>
    </citation>
    <scope>NUCLEOTIDE SEQUENCE</scope>
    <source>
        <strain evidence="21">10A/Kenya/BAT1838/2015</strain>
    </source>
</reference>
<keyword evidence="12" id="KW-0735">Signal-anchor</keyword>